<proteinExistence type="inferred from homology"/>
<feature type="transmembrane region" description="Helical" evidence="3">
    <location>
        <begin position="198"/>
        <end position="223"/>
    </location>
</feature>
<evidence type="ECO:0000313" key="5">
    <source>
        <dbReference type="Proteomes" id="UP000824469"/>
    </source>
</evidence>
<feature type="transmembrane region" description="Helical" evidence="3">
    <location>
        <begin position="229"/>
        <end position="249"/>
    </location>
</feature>
<dbReference type="EMBL" id="JAHRHJ020000001">
    <property type="protein sequence ID" value="KAH9329603.1"/>
    <property type="molecule type" value="Genomic_DNA"/>
</dbReference>
<evidence type="ECO:0000256" key="3">
    <source>
        <dbReference type="SAM" id="Phobius"/>
    </source>
</evidence>
<keyword evidence="3" id="KW-0472">Membrane</keyword>
<dbReference type="GO" id="GO:0015095">
    <property type="term" value="F:magnesium ion transmembrane transporter activity"/>
    <property type="evidence" value="ECO:0007669"/>
    <property type="project" value="TreeGrafter"/>
</dbReference>
<comment type="caution">
    <text evidence="4">The sequence shown here is derived from an EMBL/GenBank/DDBJ whole genome shotgun (WGS) entry which is preliminary data.</text>
</comment>
<dbReference type="InterPro" id="IPR039204">
    <property type="entry name" value="MRS2-like"/>
</dbReference>
<comment type="similarity">
    <text evidence="1">Belongs to the CorA metal ion transporter (MIT) (TC 1.A.35.5) family.</text>
</comment>
<sequence length="412" mass="46996">MDVDLSKSEGKPLSSRPANNVELTQLVDESSFPDRPDTLEDGSKLEMNENGPKILPFEFRALEACLEAACNCLESETGTLEQEAYPALDELTSKVSTLNLERVRQIKSRLVAISGRVQKVMDNSSTENTNSACYRVCNSIFINRGEVMYHAIIWDWFFKRCVARMPNETWIQWEFCGASHPYHTTERSLENVNHEPRIIVGVVSNLVAVMANMFSWLHILFAVTKWISIIRGALLIVTLTSSLSILLTTRDEYPAMRPKGLQSNIIIDEFSAVIRRILTTILLILGNKIHGYNCVWESLNELLNIHHLRGEYEMVANIERELAFIPMRHEKAMMKVTLVFINKFVPCAGTVIKREEQLSLFLAQSHGGAYGIAVEDREFTVLKKRSRVQQSRGFLQREETMFSNEDLMIECE</sequence>
<dbReference type="PANTHER" id="PTHR13890:SF35">
    <property type="entry name" value="MAGNESIUM TRANSPORTER MRS2-3"/>
    <property type="match status" value="1"/>
</dbReference>
<feature type="non-terminal residue" evidence="4">
    <location>
        <position position="412"/>
    </location>
</feature>
<feature type="compositionally biased region" description="Basic and acidic residues" evidence="2">
    <location>
        <begin position="1"/>
        <end position="10"/>
    </location>
</feature>
<gene>
    <name evidence="4" type="ORF">KI387_001711</name>
</gene>
<dbReference type="Gene3D" id="1.20.58.340">
    <property type="entry name" value="Magnesium transport protein CorA, transmembrane region"/>
    <property type="match status" value="1"/>
</dbReference>
<keyword evidence="3" id="KW-1133">Transmembrane helix</keyword>
<feature type="compositionally biased region" description="Basic and acidic residues" evidence="2">
    <location>
        <begin position="32"/>
        <end position="47"/>
    </location>
</feature>
<evidence type="ECO:0000256" key="2">
    <source>
        <dbReference type="SAM" id="MobiDB-lite"/>
    </source>
</evidence>
<reference evidence="4 5" key="1">
    <citation type="journal article" date="2021" name="Nat. Plants">
        <title>The Taxus genome provides insights into paclitaxel biosynthesis.</title>
        <authorList>
            <person name="Xiong X."/>
            <person name="Gou J."/>
            <person name="Liao Q."/>
            <person name="Li Y."/>
            <person name="Zhou Q."/>
            <person name="Bi G."/>
            <person name="Li C."/>
            <person name="Du R."/>
            <person name="Wang X."/>
            <person name="Sun T."/>
            <person name="Guo L."/>
            <person name="Liang H."/>
            <person name="Lu P."/>
            <person name="Wu Y."/>
            <person name="Zhang Z."/>
            <person name="Ro D.K."/>
            <person name="Shang Y."/>
            <person name="Huang S."/>
            <person name="Yan J."/>
        </authorList>
    </citation>
    <scope>NUCLEOTIDE SEQUENCE [LARGE SCALE GENOMIC DNA]</scope>
    <source>
        <strain evidence="4">Ta-2019</strain>
    </source>
</reference>
<keyword evidence="5" id="KW-1185">Reference proteome</keyword>
<protein>
    <submittedName>
        <fullName evidence="4">Uncharacterized protein</fullName>
    </submittedName>
</protein>
<accession>A0AA38GVE2</accession>
<feature type="region of interest" description="Disordered" evidence="2">
    <location>
        <begin position="1"/>
        <end position="47"/>
    </location>
</feature>
<evidence type="ECO:0000256" key="1">
    <source>
        <dbReference type="ARBA" id="ARBA00007535"/>
    </source>
</evidence>
<dbReference type="PANTHER" id="PTHR13890">
    <property type="entry name" value="RNA SPLICING PROTEIN MRS2, MITOCHONDRIAL"/>
    <property type="match status" value="1"/>
</dbReference>
<dbReference type="AlphaFoldDB" id="A0AA38GVE2"/>
<keyword evidence="3" id="KW-0812">Transmembrane</keyword>
<dbReference type="Pfam" id="PF22099">
    <property type="entry name" value="MRS2-like"/>
    <property type="match status" value="1"/>
</dbReference>
<dbReference type="Proteomes" id="UP000824469">
    <property type="component" value="Unassembled WGS sequence"/>
</dbReference>
<name>A0AA38GVE2_TAXCH</name>
<organism evidence="4 5">
    <name type="scientific">Taxus chinensis</name>
    <name type="common">Chinese yew</name>
    <name type="synonym">Taxus wallichiana var. chinensis</name>
    <dbReference type="NCBI Taxonomy" id="29808"/>
    <lineage>
        <taxon>Eukaryota</taxon>
        <taxon>Viridiplantae</taxon>
        <taxon>Streptophyta</taxon>
        <taxon>Embryophyta</taxon>
        <taxon>Tracheophyta</taxon>
        <taxon>Spermatophyta</taxon>
        <taxon>Pinopsida</taxon>
        <taxon>Pinidae</taxon>
        <taxon>Conifers II</taxon>
        <taxon>Cupressales</taxon>
        <taxon>Taxaceae</taxon>
        <taxon>Taxus</taxon>
    </lineage>
</organism>
<evidence type="ECO:0000313" key="4">
    <source>
        <dbReference type="EMBL" id="KAH9329603.1"/>
    </source>
</evidence>